<gene>
    <name evidence="1" type="ORF">A3A61_03590</name>
</gene>
<reference evidence="1 2" key="1">
    <citation type="journal article" date="2016" name="Nat. Commun.">
        <title>Thousands of microbial genomes shed light on interconnected biogeochemical processes in an aquifer system.</title>
        <authorList>
            <person name="Anantharaman K."/>
            <person name="Brown C.T."/>
            <person name="Hug L.A."/>
            <person name="Sharon I."/>
            <person name="Castelle C.J."/>
            <person name="Probst A.J."/>
            <person name="Thomas B.C."/>
            <person name="Singh A."/>
            <person name="Wilkins M.J."/>
            <person name="Karaoz U."/>
            <person name="Brodie E.L."/>
            <person name="Williams K.H."/>
            <person name="Hubbard S.S."/>
            <person name="Banfield J.F."/>
        </authorList>
    </citation>
    <scope>NUCLEOTIDE SEQUENCE [LARGE SCALE GENOMIC DNA]</scope>
</reference>
<dbReference type="EMBL" id="MHDB01000029">
    <property type="protein sequence ID" value="OGY31558.1"/>
    <property type="molecule type" value="Genomic_DNA"/>
</dbReference>
<comment type="caution">
    <text evidence="1">The sequence shown here is derived from an EMBL/GenBank/DDBJ whole genome shotgun (WGS) entry which is preliminary data.</text>
</comment>
<evidence type="ECO:0000313" key="2">
    <source>
        <dbReference type="Proteomes" id="UP000177718"/>
    </source>
</evidence>
<accession>A0A1G1WUW7</accession>
<organism evidence="1 2">
    <name type="scientific">Candidatus Woykebacteria bacterium RIFCSPLOWO2_01_FULL_43_14</name>
    <dbReference type="NCBI Taxonomy" id="1802605"/>
    <lineage>
        <taxon>Bacteria</taxon>
        <taxon>Candidatus Woykeibacteriota</taxon>
    </lineage>
</organism>
<protein>
    <submittedName>
        <fullName evidence="1">Uncharacterized protein</fullName>
    </submittedName>
</protein>
<dbReference type="Proteomes" id="UP000177718">
    <property type="component" value="Unassembled WGS sequence"/>
</dbReference>
<sequence length="65" mass="7783">MDRRTKEERTLRENLFSLRSRSRRNFTEGAVMPVEASVFTKLIKQKRDDSQGLYNKVIGLRDYFQ</sequence>
<name>A0A1G1WUW7_9BACT</name>
<evidence type="ECO:0000313" key="1">
    <source>
        <dbReference type="EMBL" id="OGY31558.1"/>
    </source>
</evidence>
<proteinExistence type="predicted"/>
<dbReference type="AlphaFoldDB" id="A0A1G1WUW7"/>